<feature type="domain" description="CNNM transmembrane" evidence="11">
    <location>
        <begin position="1"/>
        <end position="202"/>
    </location>
</feature>
<dbReference type="Pfam" id="PF01595">
    <property type="entry name" value="CNNM"/>
    <property type="match status" value="1"/>
</dbReference>
<evidence type="ECO:0000256" key="9">
    <source>
        <dbReference type="SAM" id="Phobius"/>
    </source>
</evidence>
<keyword evidence="5 8" id="KW-1133">Transmembrane helix</keyword>
<proteinExistence type="predicted"/>
<evidence type="ECO:0000313" key="13">
    <source>
        <dbReference type="Proteomes" id="UP000293638"/>
    </source>
</evidence>
<dbReference type="PANTHER" id="PTHR43099:SF5">
    <property type="entry name" value="HLYC_CORC FAMILY TRANSPORTER"/>
    <property type="match status" value="1"/>
</dbReference>
<dbReference type="GO" id="GO:0005886">
    <property type="term" value="C:plasma membrane"/>
    <property type="evidence" value="ECO:0007669"/>
    <property type="project" value="UniProtKB-SubCell"/>
</dbReference>
<dbReference type="CDD" id="cd04590">
    <property type="entry name" value="CBS_pair_CorC_HlyC_assoc"/>
    <property type="match status" value="1"/>
</dbReference>
<dbReference type="Gene3D" id="3.10.580.10">
    <property type="entry name" value="CBS-domain"/>
    <property type="match status" value="1"/>
</dbReference>
<dbReference type="InterPro" id="IPR002550">
    <property type="entry name" value="CNNM"/>
</dbReference>
<dbReference type="Proteomes" id="UP000293638">
    <property type="component" value="Unassembled WGS sequence"/>
</dbReference>
<sequence length="352" mass="37026">MSPLLAAALSALLLAGNAFFVAAEFALVSARRSAIEPLAEGGSRRARQTLAAMEDVSRMLAGAQLGVTACSLGLGALAEPAVADVLHSAFEAVSVPEALVHPVAFVVALGAIAYLHIVLGEMVPKNLSMAGPDGAVLVLAPALQAFVRVTSPLIAVLGALANGSVRLLRVEPRSEVTSAYTRDEVAGLVEQSRREGLLDKEEERLVLGALTFEERTARHVLLPLPTLVTVDARATRADVEQTAARTGYSRFPVRRGGQLVGYVHVKDALAVVEDERQQPLPAEAVRPMPSVAPEAPLRQVLLAMQGDAAHLAQVQELDGTVLGVVALEDVIEELVGEVRDEVRGGVRVGTRP</sequence>
<feature type="domain" description="CBS" evidence="10">
    <location>
        <begin position="223"/>
        <end position="280"/>
    </location>
</feature>
<evidence type="ECO:0000313" key="12">
    <source>
        <dbReference type="EMBL" id="RZS87577.1"/>
    </source>
</evidence>
<dbReference type="EMBL" id="SGXD01000003">
    <property type="protein sequence ID" value="RZS87577.1"/>
    <property type="molecule type" value="Genomic_DNA"/>
</dbReference>
<keyword evidence="2" id="KW-1003">Cell membrane</keyword>
<reference evidence="12 13" key="1">
    <citation type="submission" date="2019-02" db="EMBL/GenBank/DDBJ databases">
        <title>Genomic Encyclopedia of Type Strains, Phase IV (KMG-IV): sequencing the most valuable type-strain genomes for metagenomic binning, comparative biology and taxonomic classification.</title>
        <authorList>
            <person name="Goeker M."/>
        </authorList>
    </citation>
    <scope>NUCLEOTIDE SEQUENCE [LARGE SCALE GENOMIC DNA]</scope>
    <source>
        <strain evidence="12 13">DSM 45622</strain>
    </source>
</reference>
<dbReference type="InterPro" id="IPR046342">
    <property type="entry name" value="CBS_dom_sf"/>
</dbReference>
<feature type="domain" description="CBS" evidence="10">
    <location>
        <begin position="284"/>
        <end position="341"/>
    </location>
</feature>
<dbReference type="InterPro" id="IPR000644">
    <property type="entry name" value="CBS_dom"/>
</dbReference>
<keyword evidence="3 8" id="KW-0812">Transmembrane</keyword>
<evidence type="ECO:0000256" key="4">
    <source>
        <dbReference type="ARBA" id="ARBA00022737"/>
    </source>
</evidence>
<keyword evidence="6 8" id="KW-0472">Membrane</keyword>
<evidence type="ECO:0000256" key="2">
    <source>
        <dbReference type="ARBA" id="ARBA00022475"/>
    </source>
</evidence>
<comment type="caution">
    <text evidence="12">The sequence shown here is derived from an EMBL/GenBank/DDBJ whole genome shotgun (WGS) entry which is preliminary data.</text>
</comment>
<keyword evidence="4" id="KW-0677">Repeat</keyword>
<evidence type="ECO:0000259" key="11">
    <source>
        <dbReference type="PROSITE" id="PS51846"/>
    </source>
</evidence>
<dbReference type="RefSeq" id="WP_130493679.1">
    <property type="nucleotide sequence ID" value="NZ_SGXD01000003.1"/>
</dbReference>
<gene>
    <name evidence="12" type="ORF">EV189_3008</name>
</gene>
<comment type="subcellular location">
    <subcellularLocation>
        <location evidence="1">Cell membrane</location>
        <topology evidence="1">Multi-pass membrane protein</topology>
    </subcellularLocation>
</comment>
<dbReference type="PANTHER" id="PTHR43099">
    <property type="entry name" value="UPF0053 PROTEIN YRKA"/>
    <property type="match status" value="1"/>
</dbReference>
<evidence type="ECO:0000256" key="8">
    <source>
        <dbReference type="PROSITE-ProRule" id="PRU01193"/>
    </source>
</evidence>
<dbReference type="InterPro" id="IPR044751">
    <property type="entry name" value="Ion_transp-like_CBS"/>
</dbReference>
<dbReference type="SUPFAM" id="SSF54631">
    <property type="entry name" value="CBS-domain pair"/>
    <property type="match status" value="1"/>
</dbReference>
<evidence type="ECO:0000256" key="6">
    <source>
        <dbReference type="ARBA" id="ARBA00023136"/>
    </source>
</evidence>
<dbReference type="PROSITE" id="PS51846">
    <property type="entry name" value="CNNM"/>
    <property type="match status" value="1"/>
</dbReference>
<keyword evidence="7" id="KW-0129">CBS domain</keyword>
<evidence type="ECO:0000256" key="7">
    <source>
        <dbReference type="PROSITE-ProRule" id="PRU00703"/>
    </source>
</evidence>
<dbReference type="Pfam" id="PF00571">
    <property type="entry name" value="CBS"/>
    <property type="match status" value="2"/>
</dbReference>
<feature type="transmembrane region" description="Helical" evidence="9">
    <location>
        <begin position="99"/>
        <end position="119"/>
    </location>
</feature>
<organism evidence="12 13">
    <name type="scientific">Motilibacter rhizosphaerae</name>
    <dbReference type="NCBI Taxonomy" id="598652"/>
    <lineage>
        <taxon>Bacteria</taxon>
        <taxon>Bacillati</taxon>
        <taxon>Actinomycetota</taxon>
        <taxon>Actinomycetes</taxon>
        <taxon>Motilibacterales</taxon>
        <taxon>Motilibacteraceae</taxon>
        <taxon>Motilibacter</taxon>
    </lineage>
</organism>
<dbReference type="InterPro" id="IPR051676">
    <property type="entry name" value="UPF0053_domain"/>
</dbReference>
<name>A0A4V2F4H0_9ACTN</name>
<evidence type="ECO:0000259" key="10">
    <source>
        <dbReference type="PROSITE" id="PS51371"/>
    </source>
</evidence>
<keyword evidence="13" id="KW-1185">Reference proteome</keyword>
<dbReference type="PROSITE" id="PS51371">
    <property type="entry name" value="CBS"/>
    <property type="match status" value="2"/>
</dbReference>
<evidence type="ECO:0000256" key="1">
    <source>
        <dbReference type="ARBA" id="ARBA00004651"/>
    </source>
</evidence>
<dbReference type="OrthoDB" id="110231at2"/>
<accession>A0A4V2F4H0</accession>
<dbReference type="AlphaFoldDB" id="A0A4V2F4H0"/>
<protein>
    <submittedName>
        <fullName evidence="12">CBS domain containing-hemolysin-like protein</fullName>
    </submittedName>
</protein>
<evidence type="ECO:0000256" key="3">
    <source>
        <dbReference type="ARBA" id="ARBA00022692"/>
    </source>
</evidence>
<evidence type="ECO:0000256" key="5">
    <source>
        <dbReference type="ARBA" id="ARBA00022989"/>
    </source>
</evidence>